<name>A0A162PWG7_PHYB8</name>
<reference evidence="8" key="1">
    <citation type="submission" date="2015-06" db="EMBL/GenBank/DDBJ databases">
        <title>Expansion of signal transduction pathways in fungi by whole-genome duplication.</title>
        <authorList>
            <consortium name="DOE Joint Genome Institute"/>
            <person name="Corrochano L.M."/>
            <person name="Kuo A."/>
            <person name="Marcet-Houben M."/>
            <person name="Polaino S."/>
            <person name="Salamov A."/>
            <person name="Villalobos J.M."/>
            <person name="Alvarez M.I."/>
            <person name="Avalos J."/>
            <person name="Benito E.P."/>
            <person name="Benoit I."/>
            <person name="Burger G."/>
            <person name="Camino L.P."/>
            <person name="Canovas D."/>
            <person name="Cerda-Olmedo E."/>
            <person name="Cheng J.-F."/>
            <person name="Dominguez A."/>
            <person name="Elias M."/>
            <person name="Eslava A.P."/>
            <person name="Glaser F."/>
            <person name="Grimwood J."/>
            <person name="Gutierrez G."/>
            <person name="Heitman J."/>
            <person name="Henrissat B."/>
            <person name="Iturriaga E.A."/>
            <person name="Lang B.F."/>
            <person name="Lavin J.L."/>
            <person name="Lee S."/>
            <person name="Li W."/>
            <person name="Lindquist E."/>
            <person name="Lopez-Garcia S."/>
            <person name="Luque E.M."/>
            <person name="Marcos A.T."/>
            <person name="Martin J."/>
            <person name="McCluskey K."/>
            <person name="Medina H.R."/>
            <person name="Miralles-Duran A."/>
            <person name="Miyazaki A."/>
            <person name="Munoz-Torres E."/>
            <person name="Oguiza J.A."/>
            <person name="Ohm R."/>
            <person name="Olmedo M."/>
            <person name="Orejas M."/>
            <person name="Ortiz-Castellanos L."/>
            <person name="Pisabarro A.G."/>
            <person name="Rodriguez-Romero J."/>
            <person name="Ruiz-Herrera J."/>
            <person name="Ruiz-Vazquez R."/>
            <person name="Sanz C."/>
            <person name="Schackwitz W."/>
            <person name="Schmutz J."/>
            <person name="Shahriari M."/>
            <person name="Shelest E."/>
            <person name="Silva-Franco F."/>
            <person name="Soanes D."/>
            <person name="Syed K."/>
            <person name="Tagua V.G."/>
            <person name="Talbot N.J."/>
            <person name="Thon M."/>
            <person name="De vries R.P."/>
            <person name="Wiebenga A."/>
            <person name="Yadav J.S."/>
            <person name="Braun E.L."/>
            <person name="Baker S."/>
            <person name="Garre V."/>
            <person name="Horwitz B."/>
            <person name="Torres-Martinez S."/>
            <person name="Idnurm A."/>
            <person name="Herrera-Estrella A."/>
            <person name="Gabaldon T."/>
            <person name="Grigoriev I.V."/>
        </authorList>
    </citation>
    <scope>NUCLEOTIDE SEQUENCE [LARGE SCALE GENOMIC DNA]</scope>
    <source>
        <strain evidence="8">NRRL 1555(-)</strain>
    </source>
</reference>
<accession>A0A162PWG7</accession>
<dbReference type="GO" id="GO:0005654">
    <property type="term" value="C:nucleoplasm"/>
    <property type="evidence" value="ECO:0007669"/>
    <property type="project" value="TreeGrafter"/>
</dbReference>
<dbReference type="VEuPathDB" id="FungiDB:PHYBLDRAFT_63154"/>
<protein>
    <recommendedName>
        <fullName evidence="9">Centromere protein Chl4/mis15/CENP-N</fullName>
    </recommendedName>
</protein>
<dbReference type="Proteomes" id="UP000077315">
    <property type="component" value="Unassembled WGS sequence"/>
</dbReference>
<evidence type="ECO:0000256" key="2">
    <source>
        <dbReference type="ARBA" id="ARBA00004584"/>
    </source>
</evidence>
<comment type="similarity">
    <text evidence="3">Belongs to the CENP-N/CHL4 family.</text>
</comment>
<evidence type="ECO:0000256" key="3">
    <source>
        <dbReference type="ARBA" id="ARBA00005566"/>
    </source>
</evidence>
<keyword evidence="5" id="KW-0539">Nucleus</keyword>
<sequence>MTREDLYKVTTDARVERLLRRLTRDDLLEIIQRWFNQPDLKPDSSDASWEIYQEMQQKHKYKVIDRVLKVDWVNGLRALQIAQLDLKFKLDAIDHPNVKRWQLWRLKPGSLVNNDTPMQLALSLSKLEDHVQLYLSSFFRCHVYCARHPKHHTYWMRISFFETSSPDVMPLTTSNVYLIYYPMTEYILCGGTIRKNIYTYVVQALVSAFDAGSIKDEKLGSKKLEELNRVIDGKESLGIFDTYAKNQVDPNPLDIHQKVIKPDMPAYVSTAEEKRRIVPVDRNTINARYEQANALGIDPPAIESLSIQITMPPYLAPEGEDMTAKITLKGDNVMKGIQELITCGIMKLPLPEWLPEVAAAGINKVFLTRDGIFRQEGDDDEEE</sequence>
<proteinExistence type="inferred from homology"/>
<dbReference type="RefSeq" id="XP_018294677.1">
    <property type="nucleotide sequence ID" value="XM_018441076.1"/>
</dbReference>
<dbReference type="OrthoDB" id="6585699at2759"/>
<dbReference type="GeneID" id="29001982"/>
<dbReference type="Pfam" id="PF05238">
    <property type="entry name" value="CENP-N"/>
    <property type="match status" value="1"/>
</dbReference>
<evidence type="ECO:0008006" key="9">
    <source>
        <dbReference type="Google" id="ProtNLM"/>
    </source>
</evidence>
<dbReference type="InParanoid" id="A0A162PWG7"/>
<dbReference type="GO" id="GO:0007059">
    <property type="term" value="P:chromosome segregation"/>
    <property type="evidence" value="ECO:0007669"/>
    <property type="project" value="InterPro"/>
</dbReference>
<dbReference type="AlphaFoldDB" id="A0A162PWG7"/>
<evidence type="ECO:0000256" key="6">
    <source>
        <dbReference type="ARBA" id="ARBA00023328"/>
    </source>
</evidence>
<comment type="subcellular location">
    <subcellularLocation>
        <location evidence="2">Chromosome</location>
        <location evidence="2">Centromere</location>
    </subcellularLocation>
    <subcellularLocation>
        <location evidence="1">Nucleus</location>
    </subcellularLocation>
</comment>
<dbReference type="STRING" id="763407.A0A162PWG7"/>
<dbReference type="FunCoup" id="A0A162PWG7">
    <property type="interactions" value="35"/>
</dbReference>
<dbReference type="PANTHER" id="PTHR46790">
    <property type="entry name" value="CENTROMERE PROTEIN N"/>
    <property type="match status" value="1"/>
</dbReference>
<evidence type="ECO:0000313" key="7">
    <source>
        <dbReference type="EMBL" id="OAD76637.1"/>
    </source>
</evidence>
<dbReference type="GO" id="GO:0034080">
    <property type="term" value="P:CENP-A containing chromatin assembly"/>
    <property type="evidence" value="ECO:0007669"/>
    <property type="project" value="InterPro"/>
</dbReference>
<evidence type="ECO:0000256" key="1">
    <source>
        <dbReference type="ARBA" id="ARBA00004123"/>
    </source>
</evidence>
<keyword evidence="8" id="KW-1185">Reference proteome</keyword>
<dbReference type="EMBL" id="KV440975">
    <property type="protein sequence ID" value="OAD76637.1"/>
    <property type="molecule type" value="Genomic_DNA"/>
</dbReference>
<gene>
    <name evidence="7" type="ORF">PHYBLDRAFT_63154</name>
</gene>
<dbReference type="GO" id="GO:0000775">
    <property type="term" value="C:chromosome, centromeric region"/>
    <property type="evidence" value="ECO:0007669"/>
    <property type="project" value="UniProtKB-SubCell"/>
</dbReference>
<dbReference type="InterPro" id="IPR052011">
    <property type="entry name" value="CENP-NAC/CAD_complex"/>
</dbReference>
<evidence type="ECO:0000256" key="5">
    <source>
        <dbReference type="ARBA" id="ARBA00023242"/>
    </source>
</evidence>
<dbReference type="PANTHER" id="PTHR46790:SF1">
    <property type="entry name" value="CENTROMERE PROTEIN N"/>
    <property type="match status" value="1"/>
</dbReference>
<organism evidence="7 8">
    <name type="scientific">Phycomyces blakesleeanus (strain ATCC 8743b / DSM 1359 / FGSC 10004 / NBRC 33097 / NRRL 1555)</name>
    <dbReference type="NCBI Taxonomy" id="763407"/>
    <lineage>
        <taxon>Eukaryota</taxon>
        <taxon>Fungi</taxon>
        <taxon>Fungi incertae sedis</taxon>
        <taxon>Mucoromycota</taxon>
        <taxon>Mucoromycotina</taxon>
        <taxon>Mucoromycetes</taxon>
        <taxon>Mucorales</taxon>
        <taxon>Phycomycetaceae</taxon>
        <taxon>Phycomyces</taxon>
    </lineage>
</organism>
<keyword evidence="4" id="KW-0158">Chromosome</keyword>
<evidence type="ECO:0000313" key="8">
    <source>
        <dbReference type="Proteomes" id="UP000077315"/>
    </source>
</evidence>
<keyword evidence="6" id="KW-0137">Centromere</keyword>
<evidence type="ECO:0000256" key="4">
    <source>
        <dbReference type="ARBA" id="ARBA00022454"/>
    </source>
</evidence>
<dbReference type="InterPro" id="IPR007902">
    <property type="entry name" value="Chl4/mis15/CENP-N"/>
</dbReference>